<name>A0A0C2X185_AMAMK</name>
<dbReference type="EMBL" id="KN818270">
    <property type="protein sequence ID" value="KIL62453.1"/>
    <property type="molecule type" value="Genomic_DNA"/>
</dbReference>
<evidence type="ECO:0000313" key="2">
    <source>
        <dbReference type="EMBL" id="KIL62453.1"/>
    </source>
</evidence>
<feature type="compositionally biased region" description="Basic and acidic residues" evidence="1">
    <location>
        <begin position="1"/>
        <end position="24"/>
    </location>
</feature>
<feature type="non-terminal residue" evidence="2">
    <location>
        <position position="133"/>
    </location>
</feature>
<feature type="region of interest" description="Disordered" evidence="1">
    <location>
        <begin position="1"/>
        <end position="30"/>
    </location>
</feature>
<dbReference type="HOGENOM" id="CLU_1911575_0_0_1"/>
<dbReference type="AlphaFoldDB" id="A0A0C2X185"/>
<gene>
    <name evidence="2" type="ORF">M378DRAFT_165662</name>
</gene>
<organism evidence="2 3">
    <name type="scientific">Amanita muscaria (strain Koide BX008)</name>
    <dbReference type="NCBI Taxonomy" id="946122"/>
    <lineage>
        <taxon>Eukaryota</taxon>
        <taxon>Fungi</taxon>
        <taxon>Dikarya</taxon>
        <taxon>Basidiomycota</taxon>
        <taxon>Agaricomycotina</taxon>
        <taxon>Agaricomycetes</taxon>
        <taxon>Agaricomycetidae</taxon>
        <taxon>Agaricales</taxon>
        <taxon>Pluteineae</taxon>
        <taxon>Amanitaceae</taxon>
        <taxon>Amanita</taxon>
    </lineage>
</organism>
<dbReference type="InParanoid" id="A0A0C2X185"/>
<reference evidence="2 3" key="1">
    <citation type="submission" date="2014-04" db="EMBL/GenBank/DDBJ databases">
        <title>Evolutionary Origins and Diversification of the Mycorrhizal Mutualists.</title>
        <authorList>
            <consortium name="DOE Joint Genome Institute"/>
            <consortium name="Mycorrhizal Genomics Consortium"/>
            <person name="Kohler A."/>
            <person name="Kuo A."/>
            <person name="Nagy L.G."/>
            <person name="Floudas D."/>
            <person name="Copeland A."/>
            <person name="Barry K.W."/>
            <person name="Cichocki N."/>
            <person name="Veneault-Fourrey C."/>
            <person name="LaButti K."/>
            <person name="Lindquist E.A."/>
            <person name="Lipzen A."/>
            <person name="Lundell T."/>
            <person name="Morin E."/>
            <person name="Murat C."/>
            <person name="Riley R."/>
            <person name="Ohm R."/>
            <person name="Sun H."/>
            <person name="Tunlid A."/>
            <person name="Henrissat B."/>
            <person name="Grigoriev I.V."/>
            <person name="Hibbett D.S."/>
            <person name="Martin F."/>
        </authorList>
    </citation>
    <scope>NUCLEOTIDE SEQUENCE [LARGE SCALE GENOMIC DNA]</scope>
    <source>
        <strain evidence="2 3">Koide BX008</strain>
    </source>
</reference>
<sequence length="133" mass="14879">MLYSVQERELVRGSEVRDGEGSGRDDDEATKRFWTVKAKEGSGAQGRKVLPLVTYGFYALRMREWPEVRKASWKSELSLSGVLSCQGSEGKCWQCYVTSQTSSSPSLWRVSQLCAAKSVEAKAHPPFGWKPKT</sequence>
<evidence type="ECO:0000313" key="3">
    <source>
        <dbReference type="Proteomes" id="UP000054549"/>
    </source>
</evidence>
<protein>
    <submittedName>
        <fullName evidence="2">Uncharacterized protein</fullName>
    </submittedName>
</protein>
<keyword evidence="3" id="KW-1185">Reference proteome</keyword>
<proteinExistence type="predicted"/>
<evidence type="ECO:0000256" key="1">
    <source>
        <dbReference type="SAM" id="MobiDB-lite"/>
    </source>
</evidence>
<dbReference type="Proteomes" id="UP000054549">
    <property type="component" value="Unassembled WGS sequence"/>
</dbReference>
<accession>A0A0C2X185</accession>